<dbReference type="PANTHER" id="PTHR48099">
    <property type="entry name" value="C-1-TETRAHYDROFOLATE SYNTHASE, CYTOPLASMIC-RELATED"/>
    <property type="match status" value="1"/>
</dbReference>
<keyword evidence="16" id="KW-1185">Reference proteome</keyword>
<dbReference type="EC" id="3.5.4.9" evidence="12"/>
<keyword evidence="7 12" id="KW-0521">NADP</keyword>
<evidence type="ECO:0000256" key="8">
    <source>
        <dbReference type="ARBA" id="ARBA00023002"/>
    </source>
</evidence>
<feature type="domain" description="Tetrahydrofolate dehydrogenase/cyclohydrolase catalytic" evidence="13">
    <location>
        <begin position="5"/>
        <end position="119"/>
    </location>
</feature>
<name>B1I3J1_DESAP</name>
<feature type="binding site" evidence="12">
    <location>
        <position position="230"/>
    </location>
    <ligand>
        <name>NADP(+)</name>
        <dbReference type="ChEBI" id="CHEBI:58349"/>
    </ligand>
</feature>
<comment type="similarity">
    <text evidence="12">Belongs to the tetrahydrofolate dehydrogenase/cyclohydrolase family.</text>
</comment>
<dbReference type="PANTHER" id="PTHR48099:SF5">
    <property type="entry name" value="C-1-TETRAHYDROFOLATE SYNTHASE, CYTOPLASMIC"/>
    <property type="match status" value="1"/>
</dbReference>
<evidence type="ECO:0000313" key="16">
    <source>
        <dbReference type="Proteomes" id="UP000008544"/>
    </source>
</evidence>
<dbReference type="InterPro" id="IPR000672">
    <property type="entry name" value="THF_DH/CycHdrlase"/>
</dbReference>
<dbReference type="PRINTS" id="PR00085">
    <property type="entry name" value="THFDHDRGNASE"/>
</dbReference>
<keyword evidence="10 12" id="KW-0486">Methionine biosynthesis</keyword>
<evidence type="ECO:0000256" key="10">
    <source>
        <dbReference type="ARBA" id="ARBA00023167"/>
    </source>
</evidence>
<dbReference type="CDD" id="cd01080">
    <property type="entry name" value="NAD_bind_m-THF_DH_Cyclohyd"/>
    <property type="match status" value="1"/>
</dbReference>
<dbReference type="EMBL" id="CP000860">
    <property type="protein sequence ID" value="ACA59534.1"/>
    <property type="molecule type" value="Genomic_DNA"/>
</dbReference>
<keyword evidence="11 12" id="KW-0511">Multifunctional enzyme</keyword>
<accession>B1I3J1</accession>
<evidence type="ECO:0000256" key="11">
    <source>
        <dbReference type="ARBA" id="ARBA00023268"/>
    </source>
</evidence>
<evidence type="ECO:0000256" key="4">
    <source>
        <dbReference type="ARBA" id="ARBA00022605"/>
    </source>
</evidence>
<dbReference type="UniPathway" id="UPA00193"/>
<comment type="pathway">
    <text evidence="1 12">One-carbon metabolism; tetrahydrofolate interconversion.</text>
</comment>
<dbReference type="eggNOG" id="COG0190">
    <property type="taxonomic scope" value="Bacteria"/>
</dbReference>
<keyword evidence="5 12" id="KW-0658">Purine biosynthesis</keyword>
<evidence type="ECO:0000259" key="14">
    <source>
        <dbReference type="Pfam" id="PF02882"/>
    </source>
</evidence>
<gene>
    <name evidence="12" type="primary">folD</name>
    <name evidence="15" type="ordered locus">Daud_1022</name>
</gene>
<evidence type="ECO:0000256" key="2">
    <source>
        <dbReference type="ARBA" id="ARBA00011738"/>
    </source>
</evidence>
<dbReference type="GO" id="GO:0004477">
    <property type="term" value="F:methenyltetrahydrofolate cyclohydrolase activity"/>
    <property type="evidence" value="ECO:0007669"/>
    <property type="project" value="UniProtKB-UniRule"/>
</dbReference>
<dbReference type="KEGG" id="dau:Daud_1022"/>
<keyword evidence="4 12" id="KW-0028">Amino-acid biosynthesis</keyword>
<comment type="catalytic activity">
    <reaction evidence="12">
        <text>(6R)-5,10-methenyltetrahydrofolate + H2O = (6R)-10-formyltetrahydrofolate + H(+)</text>
        <dbReference type="Rhea" id="RHEA:23700"/>
        <dbReference type="ChEBI" id="CHEBI:15377"/>
        <dbReference type="ChEBI" id="CHEBI:15378"/>
        <dbReference type="ChEBI" id="CHEBI:57455"/>
        <dbReference type="ChEBI" id="CHEBI:195366"/>
        <dbReference type="EC" id="3.5.4.9"/>
    </reaction>
</comment>
<dbReference type="OrthoDB" id="9803580at2"/>
<dbReference type="GO" id="GO:0005829">
    <property type="term" value="C:cytosol"/>
    <property type="evidence" value="ECO:0007669"/>
    <property type="project" value="TreeGrafter"/>
</dbReference>
<evidence type="ECO:0000313" key="15">
    <source>
        <dbReference type="EMBL" id="ACA59534.1"/>
    </source>
</evidence>
<dbReference type="Gene3D" id="3.40.50.720">
    <property type="entry name" value="NAD(P)-binding Rossmann-like Domain"/>
    <property type="match status" value="1"/>
</dbReference>
<evidence type="ECO:0000256" key="3">
    <source>
        <dbReference type="ARBA" id="ARBA00022563"/>
    </source>
</evidence>
<dbReference type="InterPro" id="IPR046346">
    <property type="entry name" value="Aminoacid_DH-like_N_sf"/>
</dbReference>
<dbReference type="HOGENOM" id="CLU_034045_2_1_9"/>
<dbReference type="GO" id="GO:0004488">
    <property type="term" value="F:methylenetetrahydrofolate dehydrogenase (NADP+) activity"/>
    <property type="evidence" value="ECO:0007669"/>
    <property type="project" value="UniProtKB-UniRule"/>
</dbReference>
<proteinExistence type="inferred from homology"/>
<keyword evidence="6 12" id="KW-0378">Hydrolase</keyword>
<dbReference type="Gene3D" id="3.40.50.10860">
    <property type="entry name" value="Leucine Dehydrogenase, chain A, domain 1"/>
    <property type="match status" value="1"/>
</dbReference>
<comment type="subunit">
    <text evidence="2 12">Homodimer.</text>
</comment>
<comment type="catalytic activity">
    <reaction evidence="12">
        <text>(6R)-5,10-methylene-5,6,7,8-tetrahydrofolate + NADP(+) = (6R)-5,10-methenyltetrahydrofolate + NADPH</text>
        <dbReference type="Rhea" id="RHEA:22812"/>
        <dbReference type="ChEBI" id="CHEBI:15636"/>
        <dbReference type="ChEBI" id="CHEBI:57455"/>
        <dbReference type="ChEBI" id="CHEBI:57783"/>
        <dbReference type="ChEBI" id="CHEBI:58349"/>
        <dbReference type="EC" id="1.5.1.5"/>
    </reaction>
</comment>
<evidence type="ECO:0000256" key="6">
    <source>
        <dbReference type="ARBA" id="ARBA00022801"/>
    </source>
</evidence>
<evidence type="ECO:0000259" key="13">
    <source>
        <dbReference type="Pfam" id="PF00763"/>
    </source>
</evidence>
<comment type="caution">
    <text evidence="12">Lacks conserved residue(s) required for the propagation of feature annotation.</text>
</comment>
<dbReference type="InterPro" id="IPR036291">
    <property type="entry name" value="NAD(P)-bd_dom_sf"/>
</dbReference>
<reference evidence="16" key="1">
    <citation type="submission" date="2007-10" db="EMBL/GenBank/DDBJ databases">
        <title>Complete sequence of chromosome of Desulforudis audaxviator MP104C.</title>
        <authorList>
            <person name="Copeland A."/>
            <person name="Lucas S."/>
            <person name="Lapidus A."/>
            <person name="Barry K."/>
            <person name="Glavina del Rio T."/>
            <person name="Dalin E."/>
            <person name="Tice H."/>
            <person name="Bruce D."/>
            <person name="Pitluck S."/>
            <person name="Lowry S.R."/>
            <person name="Larimer F."/>
            <person name="Land M.L."/>
            <person name="Hauser L."/>
            <person name="Kyrpides N."/>
            <person name="Ivanova N.N."/>
            <person name="Richardson P."/>
        </authorList>
    </citation>
    <scope>NUCLEOTIDE SEQUENCE [LARGE SCALE GENOMIC DNA]</scope>
    <source>
        <strain evidence="16">MP104C</strain>
    </source>
</reference>
<dbReference type="RefSeq" id="WP_012302120.1">
    <property type="nucleotide sequence ID" value="NC_010424.1"/>
</dbReference>
<dbReference type="Pfam" id="PF00763">
    <property type="entry name" value="THF_DHG_CYH"/>
    <property type="match status" value="1"/>
</dbReference>
<keyword evidence="3 12" id="KW-0554">One-carbon metabolism</keyword>
<organism evidence="15 16">
    <name type="scientific">Desulforudis audaxviator (strain MP104C)</name>
    <dbReference type="NCBI Taxonomy" id="477974"/>
    <lineage>
        <taxon>Bacteria</taxon>
        <taxon>Bacillati</taxon>
        <taxon>Bacillota</taxon>
        <taxon>Clostridia</taxon>
        <taxon>Thermoanaerobacterales</taxon>
        <taxon>Candidatus Desulforudaceae</taxon>
        <taxon>Candidatus Desulforudis</taxon>
    </lineage>
</organism>
<evidence type="ECO:0000256" key="5">
    <source>
        <dbReference type="ARBA" id="ARBA00022755"/>
    </source>
</evidence>
<dbReference type="EC" id="1.5.1.5" evidence="12"/>
<dbReference type="FunFam" id="3.40.50.720:FF:000094">
    <property type="entry name" value="Bifunctional protein FolD"/>
    <property type="match status" value="1"/>
</dbReference>
<protein>
    <recommendedName>
        <fullName evidence="12">Bifunctional protein FolD</fullName>
    </recommendedName>
    <domain>
        <recommendedName>
            <fullName evidence="12">Methylenetetrahydrofolate dehydrogenase</fullName>
            <ecNumber evidence="12">1.5.1.5</ecNumber>
        </recommendedName>
    </domain>
    <domain>
        <recommendedName>
            <fullName evidence="12">Methenyltetrahydrofolate cyclohydrolase</fullName>
            <ecNumber evidence="12">3.5.4.9</ecNumber>
        </recommendedName>
    </domain>
</protein>
<comment type="function">
    <text evidence="12">Catalyzes the oxidation of 5,10-methylenetetrahydrofolate to 5,10-methenyltetrahydrofolate and then the hydrolysis of 5,10-methenyltetrahydrofolate to 10-formyltetrahydrofolate.</text>
</comment>
<dbReference type="AlphaFoldDB" id="B1I3J1"/>
<dbReference type="SUPFAM" id="SSF51735">
    <property type="entry name" value="NAD(P)-binding Rossmann-fold domains"/>
    <property type="match status" value="1"/>
</dbReference>
<dbReference type="GO" id="GO:0000105">
    <property type="term" value="P:L-histidine biosynthetic process"/>
    <property type="evidence" value="ECO:0007669"/>
    <property type="project" value="UniProtKB-KW"/>
</dbReference>
<keyword evidence="8 12" id="KW-0560">Oxidoreductase</keyword>
<sequence>MTTLLDGKAVATVIRQEIAAAVGEYSQRGIRPRLDAVLVGDDPEAVHYVRAKERVAKSLGIEFRLHRLPGATNDGEFLERLQALNADSAVHGIILELPLPRHLDRERALESISPLKDVDGVHPLNRGRLMSGIEGLYPATPLSCLRILRAYGIEIAGKHAVIVGRGETVGKPLVFLLLGENATVTVCHTRTADLAGHTRQADLLVTAAGRAGLIGAGMVKPGAVVVDAGISAVDGSLRGDVDFETVRGVASAITPVPGGVGSVTTVLVMKNLLQAMKMQGVDGGGNR</sequence>
<dbReference type="STRING" id="477974.Daud_1022"/>
<feature type="binding site" evidence="12">
    <location>
        <begin position="164"/>
        <end position="166"/>
    </location>
    <ligand>
        <name>NADP(+)</name>
        <dbReference type="ChEBI" id="CHEBI:58349"/>
    </ligand>
</feature>
<evidence type="ECO:0000256" key="12">
    <source>
        <dbReference type="HAMAP-Rule" id="MF_01576"/>
    </source>
</evidence>
<keyword evidence="9 12" id="KW-0368">Histidine biosynthesis</keyword>
<reference evidence="15 16" key="2">
    <citation type="journal article" date="2008" name="Science">
        <title>Environmental genomics reveals a single-species ecosystem deep within Earth.</title>
        <authorList>
            <person name="Chivian D."/>
            <person name="Brodie E.L."/>
            <person name="Alm E.J."/>
            <person name="Culley D.E."/>
            <person name="Dehal P.S."/>
            <person name="Desantis T.Z."/>
            <person name="Gihring T.M."/>
            <person name="Lapidus A."/>
            <person name="Lin L.H."/>
            <person name="Lowry S.R."/>
            <person name="Moser D.P."/>
            <person name="Richardson P.M."/>
            <person name="Southam G."/>
            <person name="Wanger G."/>
            <person name="Pratt L.M."/>
            <person name="Andersen G.L."/>
            <person name="Hazen T.C."/>
            <person name="Brockman F.J."/>
            <person name="Arkin A.P."/>
            <person name="Onstott T.C."/>
        </authorList>
    </citation>
    <scope>NUCLEOTIDE SEQUENCE [LARGE SCALE GENOMIC DNA]</scope>
    <source>
        <strain evidence="15 16">MP104C</strain>
    </source>
</reference>
<evidence type="ECO:0000256" key="1">
    <source>
        <dbReference type="ARBA" id="ARBA00004777"/>
    </source>
</evidence>
<evidence type="ECO:0000256" key="7">
    <source>
        <dbReference type="ARBA" id="ARBA00022857"/>
    </source>
</evidence>
<dbReference type="GO" id="GO:0035999">
    <property type="term" value="P:tetrahydrofolate interconversion"/>
    <property type="evidence" value="ECO:0007669"/>
    <property type="project" value="UniProtKB-UniRule"/>
</dbReference>
<dbReference type="GO" id="GO:0009086">
    <property type="term" value="P:methionine biosynthetic process"/>
    <property type="evidence" value="ECO:0007669"/>
    <property type="project" value="UniProtKB-KW"/>
</dbReference>
<dbReference type="Pfam" id="PF02882">
    <property type="entry name" value="THF_DHG_CYH_C"/>
    <property type="match status" value="1"/>
</dbReference>
<dbReference type="GO" id="GO:0006164">
    <property type="term" value="P:purine nucleotide biosynthetic process"/>
    <property type="evidence" value="ECO:0007669"/>
    <property type="project" value="UniProtKB-KW"/>
</dbReference>
<feature type="domain" description="Tetrahydrofolate dehydrogenase/cyclohydrolase NAD(P)-binding" evidence="14">
    <location>
        <begin position="138"/>
        <end position="279"/>
    </location>
</feature>
<dbReference type="InterPro" id="IPR020630">
    <property type="entry name" value="THF_DH/CycHdrlase_cat_dom"/>
</dbReference>
<dbReference type="HAMAP" id="MF_01576">
    <property type="entry name" value="THF_DHG_CYH"/>
    <property type="match status" value="1"/>
</dbReference>
<dbReference type="Proteomes" id="UP000008544">
    <property type="component" value="Chromosome"/>
</dbReference>
<dbReference type="FunFam" id="3.40.50.10860:FF:000005">
    <property type="entry name" value="C-1-tetrahydrofolate synthase, cytoplasmic, putative"/>
    <property type="match status" value="1"/>
</dbReference>
<evidence type="ECO:0000256" key="9">
    <source>
        <dbReference type="ARBA" id="ARBA00023102"/>
    </source>
</evidence>
<dbReference type="SUPFAM" id="SSF53223">
    <property type="entry name" value="Aminoacid dehydrogenase-like, N-terminal domain"/>
    <property type="match status" value="1"/>
</dbReference>
<dbReference type="InterPro" id="IPR020631">
    <property type="entry name" value="THF_DH/CycHdrlase_NAD-bd_dom"/>
</dbReference>